<protein>
    <submittedName>
        <fullName evidence="2">Rad9-domain-containing protein</fullName>
    </submittedName>
</protein>
<dbReference type="AlphaFoldDB" id="A0A9P6ED97"/>
<organism evidence="2 3">
    <name type="scientific">Crepidotus variabilis</name>
    <dbReference type="NCBI Taxonomy" id="179855"/>
    <lineage>
        <taxon>Eukaryota</taxon>
        <taxon>Fungi</taxon>
        <taxon>Dikarya</taxon>
        <taxon>Basidiomycota</taxon>
        <taxon>Agaricomycotina</taxon>
        <taxon>Agaricomycetes</taxon>
        <taxon>Agaricomycetidae</taxon>
        <taxon>Agaricales</taxon>
        <taxon>Agaricineae</taxon>
        <taxon>Crepidotaceae</taxon>
        <taxon>Crepidotus</taxon>
    </lineage>
</organism>
<dbReference type="OrthoDB" id="60092at2759"/>
<dbReference type="Pfam" id="PF04139">
    <property type="entry name" value="Rad9"/>
    <property type="match status" value="1"/>
</dbReference>
<keyword evidence="3" id="KW-1185">Reference proteome</keyword>
<comment type="caution">
    <text evidence="2">The sequence shown here is derived from an EMBL/GenBank/DDBJ whole genome shotgun (WGS) entry which is preliminary data.</text>
</comment>
<dbReference type="GO" id="GO:0030896">
    <property type="term" value="C:checkpoint clamp complex"/>
    <property type="evidence" value="ECO:0007669"/>
    <property type="project" value="InterPro"/>
</dbReference>
<dbReference type="InterPro" id="IPR007268">
    <property type="entry name" value="Rad9/Ddc1"/>
</dbReference>
<dbReference type="InterPro" id="IPR046938">
    <property type="entry name" value="DNA_clamp_sf"/>
</dbReference>
<dbReference type="Proteomes" id="UP000807306">
    <property type="component" value="Unassembled WGS sequence"/>
</dbReference>
<name>A0A9P6ED97_9AGAR</name>
<evidence type="ECO:0000313" key="3">
    <source>
        <dbReference type="Proteomes" id="UP000807306"/>
    </source>
</evidence>
<dbReference type="SUPFAM" id="SSF55979">
    <property type="entry name" value="DNA clamp"/>
    <property type="match status" value="1"/>
</dbReference>
<evidence type="ECO:0000256" key="1">
    <source>
        <dbReference type="SAM" id="MobiDB-lite"/>
    </source>
</evidence>
<dbReference type="Gene3D" id="3.70.10.10">
    <property type="match status" value="1"/>
</dbReference>
<feature type="compositionally biased region" description="Polar residues" evidence="1">
    <location>
        <begin position="341"/>
        <end position="353"/>
    </location>
</feature>
<dbReference type="EMBL" id="MU157862">
    <property type="protein sequence ID" value="KAF9527306.1"/>
    <property type="molecule type" value="Genomic_DNA"/>
</dbReference>
<accession>A0A9P6ED97</accession>
<dbReference type="PANTHER" id="PTHR15237:SF0">
    <property type="entry name" value="CELL CYCLE CHECKPOINT CONTROL PROTEIN"/>
    <property type="match status" value="1"/>
</dbReference>
<dbReference type="GO" id="GO:0071479">
    <property type="term" value="P:cellular response to ionizing radiation"/>
    <property type="evidence" value="ECO:0007669"/>
    <property type="project" value="TreeGrafter"/>
</dbReference>
<dbReference type="GO" id="GO:0031573">
    <property type="term" value="P:mitotic intra-S DNA damage checkpoint signaling"/>
    <property type="evidence" value="ECO:0007669"/>
    <property type="project" value="TreeGrafter"/>
</dbReference>
<feature type="region of interest" description="Disordered" evidence="1">
    <location>
        <begin position="296"/>
        <end position="369"/>
    </location>
</feature>
<gene>
    <name evidence="2" type="ORF">CPB83DRAFT_836678</name>
</gene>
<proteinExistence type="predicted"/>
<dbReference type="PANTHER" id="PTHR15237">
    <property type="entry name" value="DNA REPAIR PROTEIN RAD9"/>
    <property type="match status" value="1"/>
</dbReference>
<dbReference type="GO" id="GO:0006281">
    <property type="term" value="P:DNA repair"/>
    <property type="evidence" value="ECO:0007669"/>
    <property type="project" value="TreeGrafter"/>
</dbReference>
<dbReference type="GO" id="GO:0000076">
    <property type="term" value="P:DNA replication checkpoint signaling"/>
    <property type="evidence" value="ECO:0007669"/>
    <property type="project" value="TreeGrafter"/>
</dbReference>
<sequence length="481" mass="53151">MQATLDASSLKTFTKALICLSKYGDELSVLVTPEFLSLSATNSSKSAYCRFKWEKQFFSRYMLKGKRVGNDEWGDEIQEVQNVTGQLMAKGLLSILRHRTVEKSVDKCELSIVEGNDQEGEEEDSLESKLILKLHCKHGILKTHRLLLLSLTTLLAPGVPDSTNESRLTIGPKGLKDLIDHFPVSKSAKSDPQLVWTFDETEVGLKSVESSIDSRGRGQLATELTISCEEFDVYEIYEYPVTIAFHLREFTATIAFADSIAQSLDLRFTDPAAPLFIDLEGDSFECMFVISTSQHHGAAHNGTQKSNSTQLANNKKRERSESETPRLKRPIKVVQPADLQVYNNQPRSDSRASSRIPGSMPPPSIVPNRSTFHAVASQGFSGNSQPQISTRQEEPLFLPSSSQMTAAEIEVLRATGLGIEDMDADELAEMLDGEGQEVDFSQRHLGPAGGDYMQMDEPDSLELVEDTGLPATQSSHCVDKV</sequence>
<feature type="compositionally biased region" description="Polar residues" evidence="1">
    <location>
        <begin position="296"/>
        <end position="313"/>
    </location>
</feature>
<evidence type="ECO:0000313" key="2">
    <source>
        <dbReference type="EMBL" id="KAF9527306.1"/>
    </source>
</evidence>
<reference evidence="2" key="1">
    <citation type="submission" date="2020-11" db="EMBL/GenBank/DDBJ databases">
        <authorList>
            <consortium name="DOE Joint Genome Institute"/>
            <person name="Ahrendt S."/>
            <person name="Riley R."/>
            <person name="Andreopoulos W."/>
            <person name="Labutti K."/>
            <person name="Pangilinan J."/>
            <person name="Ruiz-Duenas F.J."/>
            <person name="Barrasa J.M."/>
            <person name="Sanchez-Garcia M."/>
            <person name="Camarero S."/>
            <person name="Miyauchi S."/>
            <person name="Serrano A."/>
            <person name="Linde D."/>
            <person name="Babiker R."/>
            <person name="Drula E."/>
            <person name="Ayuso-Fernandez I."/>
            <person name="Pacheco R."/>
            <person name="Padilla G."/>
            <person name="Ferreira P."/>
            <person name="Barriuso J."/>
            <person name="Kellner H."/>
            <person name="Castanera R."/>
            <person name="Alfaro M."/>
            <person name="Ramirez L."/>
            <person name="Pisabarro A.G."/>
            <person name="Kuo A."/>
            <person name="Tritt A."/>
            <person name="Lipzen A."/>
            <person name="He G."/>
            <person name="Yan M."/>
            <person name="Ng V."/>
            <person name="Cullen D."/>
            <person name="Martin F."/>
            <person name="Rosso M.-N."/>
            <person name="Henrissat B."/>
            <person name="Hibbett D."/>
            <person name="Martinez A.T."/>
            <person name="Grigoriev I.V."/>
        </authorList>
    </citation>
    <scope>NUCLEOTIDE SEQUENCE</scope>
    <source>
        <strain evidence="2">CBS 506.95</strain>
    </source>
</reference>